<sequence>MDLGPILRPGLGSTPKRLNPAPNPSLIPSLWSVAHAHLFFNKMASNWFASSSLRRVSFLHLFSSISSSPQFFLKKCLPLLVFPHLKTLQLIFACTTSIQYKKTKRATRTNNEKYDLWWYK</sequence>
<proteinExistence type="predicted"/>
<gene>
    <name evidence="1" type="ORF">MENT_LOCUS30118</name>
</gene>
<name>A0A6V7VTV3_MELEN</name>
<dbReference type="AlphaFoldDB" id="A0A6V7VTV3"/>
<organism evidence="1 2">
    <name type="scientific">Meloidogyne enterolobii</name>
    <name type="common">Root-knot nematode worm</name>
    <name type="synonym">Meloidogyne mayaguensis</name>
    <dbReference type="NCBI Taxonomy" id="390850"/>
    <lineage>
        <taxon>Eukaryota</taxon>
        <taxon>Metazoa</taxon>
        <taxon>Ecdysozoa</taxon>
        <taxon>Nematoda</taxon>
        <taxon>Chromadorea</taxon>
        <taxon>Rhabditida</taxon>
        <taxon>Tylenchina</taxon>
        <taxon>Tylenchomorpha</taxon>
        <taxon>Tylenchoidea</taxon>
        <taxon>Meloidogynidae</taxon>
        <taxon>Meloidogyninae</taxon>
        <taxon>Meloidogyne</taxon>
    </lineage>
</organism>
<evidence type="ECO:0000313" key="1">
    <source>
        <dbReference type="EMBL" id="CAD2178192.1"/>
    </source>
</evidence>
<evidence type="ECO:0000313" key="2">
    <source>
        <dbReference type="Proteomes" id="UP000580250"/>
    </source>
</evidence>
<protein>
    <submittedName>
        <fullName evidence="1">Uncharacterized protein</fullName>
    </submittedName>
</protein>
<dbReference type="Proteomes" id="UP000580250">
    <property type="component" value="Unassembled WGS sequence"/>
</dbReference>
<accession>A0A6V7VTV3</accession>
<dbReference type="EMBL" id="CAJEWN010000314">
    <property type="protein sequence ID" value="CAD2178192.1"/>
    <property type="molecule type" value="Genomic_DNA"/>
</dbReference>
<reference evidence="1 2" key="1">
    <citation type="submission" date="2020-08" db="EMBL/GenBank/DDBJ databases">
        <authorList>
            <person name="Koutsovoulos G."/>
            <person name="Danchin GJ E."/>
        </authorList>
    </citation>
    <scope>NUCLEOTIDE SEQUENCE [LARGE SCALE GENOMIC DNA]</scope>
</reference>
<comment type="caution">
    <text evidence="1">The sequence shown here is derived from an EMBL/GenBank/DDBJ whole genome shotgun (WGS) entry which is preliminary data.</text>
</comment>